<evidence type="ECO:0000259" key="5">
    <source>
        <dbReference type="PROSITE" id="PS51296"/>
    </source>
</evidence>
<evidence type="ECO:0000313" key="7">
    <source>
        <dbReference type="Proteomes" id="UP000182332"/>
    </source>
</evidence>
<keyword evidence="1" id="KW-0001">2Fe-2S</keyword>
<keyword evidence="2" id="KW-0479">Metal-binding</keyword>
<evidence type="ECO:0000256" key="4">
    <source>
        <dbReference type="ARBA" id="ARBA00023014"/>
    </source>
</evidence>
<sequence length="79" mass="8663">MLDEGDVALRPATFVIQAGQDRYEVPSLCPHREGWLEHGTVNHSRRTITCPLHFSVFSLETGEQLGGPACGGLVCRKLT</sequence>
<evidence type="ECO:0000256" key="2">
    <source>
        <dbReference type="ARBA" id="ARBA00022723"/>
    </source>
</evidence>
<reference evidence="6 7" key="1">
    <citation type="submission" date="2016-10" db="EMBL/GenBank/DDBJ databases">
        <authorList>
            <person name="de Groot N.N."/>
        </authorList>
    </citation>
    <scope>NUCLEOTIDE SEQUENCE [LARGE SCALE GENOMIC DNA]</scope>
    <source>
        <strain evidence="6 7">DSM 11363</strain>
    </source>
</reference>
<name>A0A1H9YHH2_9PSED</name>
<dbReference type="EMBL" id="FOHW01000001">
    <property type="protein sequence ID" value="SES68452.1"/>
    <property type="molecule type" value="Genomic_DNA"/>
</dbReference>
<keyword evidence="3" id="KW-0408">Iron</keyword>
<dbReference type="GO" id="GO:0046872">
    <property type="term" value="F:metal ion binding"/>
    <property type="evidence" value="ECO:0007669"/>
    <property type="project" value="UniProtKB-KW"/>
</dbReference>
<organism evidence="6 7">
    <name type="scientific">Pseudomonas graminis</name>
    <dbReference type="NCBI Taxonomy" id="158627"/>
    <lineage>
        <taxon>Bacteria</taxon>
        <taxon>Pseudomonadati</taxon>
        <taxon>Pseudomonadota</taxon>
        <taxon>Gammaproteobacteria</taxon>
        <taxon>Pseudomonadales</taxon>
        <taxon>Pseudomonadaceae</taxon>
        <taxon>Pseudomonas</taxon>
    </lineage>
</organism>
<protein>
    <submittedName>
        <fullName evidence="6">Rieske [2Fe-2S] domain-containing protein</fullName>
    </submittedName>
</protein>
<dbReference type="InterPro" id="IPR036922">
    <property type="entry name" value="Rieske_2Fe-2S_sf"/>
</dbReference>
<gene>
    <name evidence="6" type="ORF">SAMN05216197_101256</name>
</gene>
<dbReference type="SUPFAM" id="SSF50022">
    <property type="entry name" value="ISP domain"/>
    <property type="match status" value="1"/>
</dbReference>
<dbReference type="Proteomes" id="UP000182332">
    <property type="component" value="Unassembled WGS sequence"/>
</dbReference>
<evidence type="ECO:0000256" key="3">
    <source>
        <dbReference type="ARBA" id="ARBA00023004"/>
    </source>
</evidence>
<dbReference type="Pfam" id="PF00355">
    <property type="entry name" value="Rieske"/>
    <property type="match status" value="1"/>
</dbReference>
<feature type="domain" description="Rieske" evidence="5">
    <location>
        <begin position="1"/>
        <end position="79"/>
    </location>
</feature>
<proteinExistence type="predicted"/>
<dbReference type="InterPro" id="IPR017941">
    <property type="entry name" value="Rieske_2Fe-2S"/>
</dbReference>
<dbReference type="RefSeq" id="WP_074883512.1">
    <property type="nucleotide sequence ID" value="NZ_FOHW01000001.1"/>
</dbReference>
<evidence type="ECO:0000313" key="6">
    <source>
        <dbReference type="EMBL" id="SES68452.1"/>
    </source>
</evidence>
<keyword evidence="4" id="KW-0411">Iron-sulfur</keyword>
<evidence type="ECO:0000256" key="1">
    <source>
        <dbReference type="ARBA" id="ARBA00022714"/>
    </source>
</evidence>
<accession>A0A1H9YHH2</accession>
<dbReference type="PROSITE" id="PS51296">
    <property type="entry name" value="RIESKE"/>
    <property type="match status" value="1"/>
</dbReference>
<dbReference type="GO" id="GO:0051537">
    <property type="term" value="F:2 iron, 2 sulfur cluster binding"/>
    <property type="evidence" value="ECO:0007669"/>
    <property type="project" value="UniProtKB-KW"/>
</dbReference>
<dbReference type="AlphaFoldDB" id="A0A1H9YHH2"/>
<dbReference type="OrthoDB" id="9800167at2"/>
<dbReference type="Gene3D" id="2.102.10.10">
    <property type="entry name" value="Rieske [2Fe-2S] iron-sulphur domain"/>
    <property type="match status" value="1"/>
</dbReference>